<accession>A0ABW3J1T1</accession>
<evidence type="ECO:0000313" key="1">
    <source>
        <dbReference type="EMBL" id="MFD0984214.1"/>
    </source>
</evidence>
<organism evidence="1 2">
    <name type="scientific">Flavobacterium myungsuense</name>
    <dbReference type="NCBI Taxonomy" id="651823"/>
    <lineage>
        <taxon>Bacteria</taxon>
        <taxon>Pseudomonadati</taxon>
        <taxon>Bacteroidota</taxon>
        <taxon>Flavobacteriia</taxon>
        <taxon>Flavobacteriales</taxon>
        <taxon>Flavobacteriaceae</taxon>
        <taxon>Flavobacterium</taxon>
    </lineage>
</organism>
<keyword evidence="2" id="KW-1185">Reference proteome</keyword>
<dbReference type="Proteomes" id="UP001597051">
    <property type="component" value="Unassembled WGS sequence"/>
</dbReference>
<comment type="caution">
    <text evidence="1">The sequence shown here is derived from an EMBL/GenBank/DDBJ whole genome shotgun (WGS) entry which is preliminary data.</text>
</comment>
<sequence length="388" mass="46186">MRIAYKIFTNEIEDLLNLYNSTLIAYEQTRLIKKSSWEIENSIENCIVENLEDFDSNVNSLSFDLRQLLLIKLISILEQFLIDNIKFIFTETKQPFKTNNIIEFQHQELLSYNSLTEIFNKIINKDCRQLSSGGFDKIIKYYKSKFDLELNSFFPSKERIIEYHDRRHLHVHNLGKTDKQYRKKYNTTKSGVSISDDYIRNAIVDIKIFGEIVNKNTIKYLQNVIPSKENKIETRTIWFSFQNNIEKLDIIEDGFGFWSNDELVVFKDILVEKRELFDNFIEIKICGEQNKIKDYINIFKKTSKANQNIKFFKKLFDDYVIPEYPKKEKIYIEPQQKVVITEEIISKVEKLLPEEPWEVGIHKKIAIELVQSNKTINRIIKIIISRRT</sequence>
<evidence type="ECO:0000313" key="2">
    <source>
        <dbReference type="Proteomes" id="UP001597051"/>
    </source>
</evidence>
<name>A0ABW3J1T1_9FLAO</name>
<gene>
    <name evidence="1" type="ORF">ACFQ0S_06935</name>
</gene>
<dbReference type="RefSeq" id="WP_379759626.1">
    <property type="nucleotide sequence ID" value="NZ_JBHSYB010000068.1"/>
</dbReference>
<proteinExistence type="predicted"/>
<dbReference type="EMBL" id="JBHTIZ010000016">
    <property type="protein sequence ID" value="MFD0984214.1"/>
    <property type="molecule type" value="Genomic_DNA"/>
</dbReference>
<protein>
    <submittedName>
        <fullName evidence="1">Uncharacterized protein</fullName>
    </submittedName>
</protein>
<reference evidence="2" key="1">
    <citation type="journal article" date="2019" name="Int. J. Syst. Evol. Microbiol.">
        <title>The Global Catalogue of Microorganisms (GCM) 10K type strain sequencing project: providing services to taxonomists for standard genome sequencing and annotation.</title>
        <authorList>
            <consortium name="The Broad Institute Genomics Platform"/>
            <consortium name="The Broad Institute Genome Sequencing Center for Infectious Disease"/>
            <person name="Wu L."/>
            <person name="Ma J."/>
        </authorList>
    </citation>
    <scope>NUCLEOTIDE SEQUENCE [LARGE SCALE GENOMIC DNA]</scope>
    <source>
        <strain evidence="2">CECT 7649</strain>
    </source>
</reference>